<dbReference type="InterPro" id="IPR050282">
    <property type="entry name" value="Cycloisomerase_2"/>
</dbReference>
<accession>A0ABW0PZA3</accession>
<sequence length="348" mass="37324">MSDFKLAAGEALFIASRGVFELHGLTRWVETDGLWKGETLARAEHLSSLAWHPTLPVIYGTSRAGMDGEIHAWRIDGDKAETIGEKKSGGAEPCHLTVDPSGKLLVFTNYTTSTVGLQRLGADGSFDGDVALVKLSGGGPETDRQDDAHPHQAFFVGETLFIIDLGDDSIREFSVDLTKPGAAALTQTRVTKLPAGCGPRHAVVLPDGRLAISGELGSNLLVGHPGAPEGAWQSVPSTTRPGPARTRHRRNYPGDIQRSVDGRFVYFANRGNDTISTFDVSGKIPKLVSELDSTVFWPQHLLVQGDHLLVAGWDSSRIAALKLDNGVPVSADTAFECAYPGWILPQKA</sequence>
<dbReference type="InterPro" id="IPR015943">
    <property type="entry name" value="WD40/YVTN_repeat-like_dom_sf"/>
</dbReference>
<reference evidence="5" key="1">
    <citation type="journal article" date="2019" name="Int. J. Syst. Evol. Microbiol.">
        <title>The Global Catalogue of Microorganisms (GCM) 10K type strain sequencing project: providing services to taxonomists for standard genome sequencing and annotation.</title>
        <authorList>
            <consortium name="The Broad Institute Genomics Platform"/>
            <consortium name="The Broad Institute Genome Sequencing Center for Infectious Disease"/>
            <person name="Wu L."/>
            <person name="Ma J."/>
        </authorList>
    </citation>
    <scope>NUCLEOTIDE SEQUENCE [LARGE SCALE GENOMIC DNA]</scope>
    <source>
        <strain evidence="5">KACC 12633</strain>
    </source>
</reference>
<name>A0ABW0PZA3_9HYPH</name>
<evidence type="ECO:0000313" key="5">
    <source>
        <dbReference type="Proteomes" id="UP001596150"/>
    </source>
</evidence>
<keyword evidence="2" id="KW-0119">Carbohydrate metabolism</keyword>
<dbReference type="EMBL" id="JBHSML010000007">
    <property type="protein sequence ID" value="MFC5517102.1"/>
    <property type="molecule type" value="Genomic_DNA"/>
</dbReference>
<dbReference type="Proteomes" id="UP001596150">
    <property type="component" value="Unassembled WGS sequence"/>
</dbReference>
<feature type="region of interest" description="Disordered" evidence="3">
    <location>
        <begin position="227"/>
        <end position="253"/>
    </location>
</feature>
<evidence type="ECO:0000313" key="4">
    <source>
        <dbReference type="EMBL" id="MFC5517102.1"/>
    </source>
</evidence>
<keyword evidence="2" id="KW-0313">Glucose metabolism</keyword>
<dbReference type="PANTHER" id="PTHR30344:SF1">
    <property type="entry name" value="6-PHOSPHOGLUCONOLACTONASE"/>
    <property type="match status" value="1"/>
</dbReference>
<comment type="similarity">
    <text evidence="1">Belongs to the cycloisomerase 2 family.</text>
</comment>
<dbReference type="SUPFAM" id="SSF75011">
    <property type="entry name" value="3-carboxy-cis,cis-mucoante lactonizing enzyme"/>
    <property type="match status" value="1"/>
</dbReference>
<comment type="caution">
    <text evidence="4">The sequence shown here is derived from an EMBL/GenBank/DDBJ whole genome shotgun (WGS) entry which is preliminary data.</text>
</comment>
<dbReference type="InterPro" id="IPR019405">
    <property type="entry name" value="Lactonase_7-beta_prop"/>
</dbReference>
<dbReference type="Pfam" id="PF10282">
    <property type="entry name" value="Lactonase"/>
    <property type="match status" value="1"/>
</dbReference>
<gene>
    <name evidence="4" type="ORF">ACFPP9_15060</name>
</gene>
<protein>
    <submittedName>
        <fullName evidence="4">Lactonase family protein</fullName>
    </submittedName>
</protein>
<evidence type="ECO:0000256" key="3">
    <source>
        <dbReference type="SAM" id="MobiDB-lite"/>
    </source>
</evidence>
<proteinExistence type="inferred from homology"/>
<evidence type="ECO:0000256" key="2">
    <source>
        <dbReference type="ARBA" id="ARBA00022526"/>
    </source>
</evidence>
<keyword evidence="5" id="KW-1185">Reference proteome</keyword>
<dbReference type="PANTHER" id="PTHR30344">
    <property type="entry name" value="6-PHOSPHOGLUCONOLACTONASE-RELATED"/>
    <property type="match status" value="1"/>
</dbReference>
<dbReference type="Gene3D" id="2.130.10.10">
    <property type="entry name" value="YVTN repeat-like/Quinoprotein amine dehydrogenase"/>
    <property type="match status" value="1"/>
</dbReference>
<organism evidence="4 5">
    <name type="scientific">Kaistia terrae</name>
    <dbReference type="NCBI Taxonomy" id="537017"/>
    <lineage>
        <taxon>Bacteria</taxon>
        <taxon>Pseudomonadati</taxon>
        <taxon>Pseudomonadota</taxon>
        <taxon>Alphaproteobacteria</taxon>
        <taxon>Hyphomicrobiales</taxon>
        <taxon>Kaistiaceae</taxon>
        <taxon>Kaistia</taxon>
    </lineage>
</organism>
<dbReference type="RefSeq" id="WP_266345809.1">
    <property type="nucleotide sequence ID" value="NZ_JAPKNH010000011.1"/>
</dbReference>
<evidence type="ECO:0000256" key="1">
    <source>
        <dbReference type="ARBA" id="ARBA00005564"/>
    </source>
</evidence>